<dbReference type="GO" id="GO:0016020">
    <property type="term" value="C:membrane"/>
    <property type="evidence" value="ECO:0007669"/>
    <property type="project" value="UniProtKB-SubCell"/>
</dbReference>
<dbReference type="PANTHER" id="PTHR45649:SF9">
    <property type="entry name" value="AMINO-ACID PERMEASE 2"/>
    <property type="match status" value="1"/>
</dbReference>
<feature type="transmembrane region" description="Helical" evidence="6">
    <location>
        <begin position="62"/>
        <end position="81"/>
    </location>
</feature>
<keyword evidence="5 6" id="KW-0472">Membrane</keyword>
<evidence type="ECO:0000256" key="3">
    <source>
        <dbReference type="ARBA" id="ARBA00022692"/>
    </source>
</evidence>
<evidence type="ECO:0000313" key="8">
    <source>
        <dbReference type="Proteomes" id="UP001304895"/>
    </source>
</evidence>
<keyword evidence="8" id="KW-1185">Reference proteome</keyword>
<name>A0AAN6ZCE8_9PEZI</name>
<feature type="transmembrane region" description="Helical" evidence="6">
    <location>
        <begin position="460"/>
        <end position="479"/>
    </location>
</feature>
<feature type="transmembrane region" description="Helical" evidence="6">
    <location>
        <begin position="93"/>
        <end position="116"/>
    </location>
</feature>
<accession>A0AAN6ZCE8</accession>
<reference evidence="7" key="2">
    <citation type="submission" date="2023-05" db="EMBL/GenBank/DDBJ databases">
        <authorList>
            <consortium name="Lawrence Berkeley National Laboratory"/>
            <person name="Steindorff A."/>
            <person name="Hensen N."/>
            <person name="Bonometti L."/>
            <person name="Westerberg I."/>
            <person name="Brannstrom I.O."/>
            <person name="Guillou S."/>
            <person name="Cros-Aarteil S."/>
            <person name="Calhoun S."/>
            <person name="Haridas S."/>
            <person name="Kuo A."/>
            <person name="Mondo S."/>
            <person name="Pangilinan J."/>
            <person name="Riley R."/>
            <person name="Labutti K."/>
            <person name="Andreopoulos B."/>
            <person name="Lipzen A."/>
            <person name="Chen C."/>
            <person name="Yanf M."/>
            <person name="Daum C."/>
            <person name="Ng V."/>
            <person name="Clum A."/>
            <person name="Ohm R."/>
            <person name="Martin F."/>
            <person name="Silar P."/>
            <person name="Natvig D."/>
            <person name="Lalanne C."/>
            <person name="Gautier V."/>
            <person name="Ament-Velasquez S.L."/>
            <person name="Kruys A."/>
            <person name="Hutchinson M.I."/>
            <person name="Powell A.J."/>
            <person name="Barry K."/>
            <person name="Miller A.N."/>
            <person name="Grigoriev I.V."/>
            <person name="Debuchy R."/>
            <person name="Gladieux P."/>
            <person name="Thoren M.H."/>
            <person name="Johannesson H."/>
        </authorList>
    </citation>
    <scope>NUCLEOTIDE SEQUENCE</scope>
    <source>
        <strain evidence="7">CBS 123565</strain>
    </source>
</reference>
<keyword evidence="4 6" id="KW-1133">Transmembrane helix</keyword>
<evidence type="ECO:0000256" key="2">
    <source>
        <dbReference type="ARBA" id="ARBA00022448"/>
    </source>
</evidence>
<feature type="transmembrane region" description="Helical" evidence="6">
    <location>
        <begin position="491"/>
        <end position="509"/>
    </location>
</feature>
<feature type="transmembrane region" description="Helical" evidence="6">
    <location>
        <begin position="177"/>
        <end position="198"/>
    </location>
</feature>
<dbReference type="GO" id="GO:0022857">
    <property type="term" value="F:transmembrane transporter activity"/>
    <property type="evidence" value="ECO:0007669"/>
    <property type="project" value="InterPro"/>
</dbReference>
<evidence type="ECO:0000256" key="1">
    <source>
        <dbReference type="ARBA" id="ARBA00004141"/>
    </source>
</evidence>
<gene>
    <name evidence="7" type="ORF">BT67DRAFT_443498</name>
</gene>
<dbReference type="PIRSF" id="PIRSF006060">
    <property type="entry name" value="AA_transporter"/>
    <property type="match status" value="1"/>
</dbReference>
<dbReference type="Pfam" id="PF13520">
    <property type="entry name" value="AA_permease_2"/>
    <property type="match status" value="1"/>
</dbReference>
<protein>
    <submittedName>
        <fullName evidence="7">Amino acid transporter</fullName>
    </submittedName>
</protein>
<feature type="transmembrane region" description="Helical" evidence="6">
    <location>
        <begin position="210"/>
        <end position="231"/>
    </location>
</feature>
<dbReference type="GO" id="GO:0006865">
    <property type="term" value="P:amino acid transport"/>
    <property type="evidence" value="ECO:0007669"/>
    <property type="project" value="InterPro"/>
</dbReference>
<evidence type="ECO:0000256" key="6">
    <source>
        <dbReference type="SAM" id="Phobius"/>
    </source>
</evidence>
<dbReference type="InterPro" id="IPR002293">
    <property type="entry name" value="AA/rel_permease1"/>
</dbReference>
<dbReference type="PANTHER" id="PTHR45649">
    <property type="entry name" value="AMINO-ACID PERMEASE BAT1"/>
    <property type="match status" value="1"/>
</dbReference>
<reference evidence="7" key="1">
    <citation type="journal article" date="2023" name="Mol. Phylogenet. Evol.">
        <title>Genome-scale phylogeny and comparative genomics of the fungal order Sordariales.</title>
        <authorList>
            <person name="Hensen N."/>
            <person name="Bonometti L."/>
            <person name="Westerberg I."/>
            <person name="Brannstrom I.O."/>
            <person name="Guillou S."/>
            <person name="Cros-Aarteil S."/>
            <person name="Calhoun S."/>
            <person name="Haridas S."/>
            <person name="Kuo A."/>
            <person name="Mondo S."/>
            <person name="Pangilinan J."/>
            <person name="Riley R."/>
            <person name="LaButti K."/>
            <person name="Andreopoulos B."/>
            <person name="Lipzen A."/>
            <person name="Chen C."/>
            <person name="Yan M."/>
            <person name="Daum C."/>
            <person name="Ng V."/>
            <person name="Clum A."/>
            <person name="Steindorff A."/>
            <person name="Ohm R.A."/>
            <person name="Martin F."/>
            <person name="Silar P."/>
            <person name="Natvig D.O."/>
            <person name="Lalanne C."/>
            <person name="Gautier V."/>
            <person name="Ament-Velasquez S.L."/>
            <person name="Kruys A."/>
            <person name="Hutchinson M.I."/>
            <person name="Powell A.J."/>
            <person name="Barry K."/>
            <person name="Miller A.N."/>
            <person name="Grigoriev I.V."/>
            <person name="Debuchy R."/>
            <person name="Gladieux P."/>
            <person name="Hiltunen Thoren M."/>
            <person name="Johannesson H."/>
        </authorList>
    </citation>
    <scope>NUCLEOTIDE SEQUENCE</scope>
    <source>
        <strain evidence="7">CBS 123565</strain>
    </source>
</reference>
<comment type="subcellular location">
    <subcellularLocation>
        <location evidence="1">Membrane</location>
        <topology evidence="1">Multi-pass membrane protein</topology>
    </subcellularLocation>
</comment>
<keyword evidence="3 6" id="KW-0812">Transmembrane</keyword>
<sequence length="534" mass="57402">MASRIPEKRLFVAEIPLGTVTGDAAPSSPSSDDVTMDEGDRKLKAMGYTPVFKREFSAWSSFSFAMSISGVYGSLMSTWIYGLQAGGAAAIMWSWIIGGAGAWTLAMSVAELSSAYPSAGGMYTTLKFLAPEDQVPLLCWMSGYITLIGTIAGSASSEYASSQMLLAAISITTNFEYIPTVGHTVAVMAALTVVHACINTLPTRWLTRLTSGYVVFHMSILVGACVCLFVQTKNKHTVRYAFTDFQPSSGWNPPGVGFLFGCLTPAWIMTSADSAARIAEEAKRPSVTIPNAIFAASTATYFIGLLFNLVLVLCMGSPAALLAGRSGQPVAQLFFNAMGRGPAVFFTLAGFAVMNLVAIPGLQAGSRSVFAFARDDLVPLSRVWTRVCRRTSTPVAAVWVYAALVVAVNLLGLVSDTAIGAVFNVCTAALNVGYLMPIICKMVYGRFEPGPWHLGRWSGLFNAVAIAWNVFISLVFFLPTKMPVTSENMNYAVVVFVFVLLFSTGFWYTHGRHYYIGPGTQPRGRLPRTVGRAV</sequence>
<evidence type="ECO:0000256" key="5">
    <source>
        <dbReference type="ARBA" id="ARBA00023136"/>
    </source>
</evidence>
<feature type="transmembrane region" description="Helical" evidence="6">
    <location>
        <begin position="343"/>
        <end position="362"/>
    </location>
</feature>
<organism evidence="7 8">
    <name type="scientific">Trichocladium antarcticum</name>
    <dbReference type="NCBI Taxonomy" id="1450529"/>
    <lineage>
        <taxon>Eukaryota</taxon>
        <taxon>Fungi</taxon>
        <taxon>Dikarya</taxon>
        <taxon>Ascomycota</taxon>
        <taxon>Pezizomycotina</taxon>
        <taxon>Sordariomycetes</taxon>
        <taxon>Sordariomycetidae</taxon>
        <taxon>Sordariales</taxon>
        <taxon>Chaetomiaceae</taxon>
        <taxon>Trichocladium</taxon>
    </lineage>
</organism>
<dbReference type="AlphaFoldDB" id="A0AAN6ZCE8"/>
<proteinExistence type="predicted"/>
<feature type="transmembrane region" description="Helical" evidence="6">
    <location>
        <begin position="293"/>
        <end position="323"/>
    </location>
</feature>
<dbReference type="PROSITE" id="PS00218">
    <property type="entry name" value="AMINO_ACID_PERMEASE_1"/>
    <property type="match status" value="1"/>
</dbReference>
<dbReference type="Proteomes" id="UP001304895">
    <property type="component" value="Unassembled WGS sequence"/>
</dbReference>
<comment type="caution">
    <text evidence="7">The sequence shown here is derived from an EMBL/GenBank/DDBJ whole genome shotgun (WGS) entry which is preliminary data.</text>
</comment>
<dbReference type="Gene3D" id="1.20.1740.10">
    <property type="entry name" value="Amino acid/polyamine transporter I"/>
    <property type="match status" value="1"/>
</dbReference>
<dbReference type="InterPro" id="IPR004840">
    <property type="entry name" value="Amino_acid_permease_CS"/>
</dbReference>
<feature type="transmembrane region" description="Helical" evidence="6">
    <location>
        <begin position="418"/>
        <end position="439"/>
    </location>
</feature>
<evidence type="ECO:0000256" key="4">
    <source>
        <dbReference type="ARBA" id="ARBA00022989"/>
    </source>
</evidence>
<evidence type="ECO:0000313" key="7">
    <source>
        <dbReference type="EMBL" id="KAK4132801.1"/>
    </source>
</evidence>
<keyword evidence="2" id="KW-0813">Transport</keyword>
<feature type="transmembrane region" description="Helical" evidence="6">
    <location>
        <begin position="395"/>
        <end position="412"/>
    </location>
</feature>
<dbReference type="EMBL" id="MU853415">
    <property type="protein sequence ID" value="KAK4132801.1"/>
    <property type="molecule type" value="Genomic_DNA"/>
</dbReference>